<dbReference type="SUPFAM" id="SSF53098">
    <property type="entry name" value="Ribonuclease H-like"/>
    <property type="match status" value="1"/>
</dbReference>
<dbReference type="PANTHER" id="PTHR42648">
    <property type="entry name" value="TRANSPOSASE, PUTATIVE-RELATED"/>
    <property type="match status" value="1"/>
</dbReference>
<dbReference type="EMBL" id="SZYD01000012">
    <property type="protein sequence ID" value="KAD4585342.1"/>
    <property type="molecule type" value="Genomic_DNA"/>
</dbReference>
<dbReference type="InterPro" id="IPR013103">
    <property type="entry name" value="RVT_2"/>
</dbReference>
<dbReference type="SUPFAM" id="SSF56672">
    <property type="entry name" value="DNA/RNA polymerases"/>
    <property type="match status" value="1"/>
</dbReference>
<dbReference type="InterPro" id="IPR057670">
    <property type="entry name" value="SH3_retrovirus"/>
</dbReference>
<organism evidence="6 7">
    <name type="scientific">Mikania micrantha</name>
    <name type="common">bitter vine</name>
    <dbReference type="NCBI Taxonomy" id="192012"/>
    <lineage>
        <taxon>Eukaryota</taxon>
        <taxon>Viridiplantae</taxon>
        <taxon>Streptophyta</taxon>
        <taxon>Embryophyta</taxon>
        <taxon>Tracheophyta</taxon>
        <taxon>Spermatophyta</taxon>
        <taxon>Magnoliopsida</taxon>
        <taxon>eudicotyledons</taxon>
        <taxon>Gunneridae</taxon>
        <taxon>Pentapetalae</taxon>
        <taxon>asterids</taxon>
        <taxon>campanulids</taxon>
        <taxon>Asterales</taxon>
        <taxon>Asteraceae</taxon>
        <taxon>Asteroideae</taxon>
        <taxon>Heliantheae alliance</taxon>
        <taxon>Eupatorieae</taxon>
        <taxon>Mikania</taxon>
    </lineage>
</organism>
<accession>A0A5N6NBX2</accession>
<feature type="compositionally biased region" description="Acidic residues" evidence="3">
    <location>
        <begin position="130"/>
        <end position="142"/>
    </location>
</feature>
<dbReference type="AlphaFoldDB" id="A0A5N6NBX2"/>
<dbReference type="Proteomes" id="UP000326396">
    <property type="component" value="Linkage Group LG2"/>
</dbReference>
<feature type="region of interest" description="Disordered" evidence="3">
    <location>
        <begin position="111"/>
        <end position="169"/>
    </location>
</feature>
<keyword evidence="1" id="KW-0479">Metal-binding</keyword>
<evidence type="ECO:0000259" key="5">
    <source>
        <dbReference type="Pfam" id="PF25597"/>
    </source>
</evidence>
<feature type="domain" description="Reverse transcriptase Ty1/copia-type" evidence="4">
    <location>
        <begin position="224"/>
        <end position="467"/>
    </location>
</feature>
<evidence type="ECO:0000259" key="4">
    <source>
        <dbReference type="Pfam" id="PF07727"/>
    </source>
</evidence>
<evidence type="ECO:0000256" key="2">
    <source>
        <dbReference type="ARBA" id="ARBA00022801"/>
    </source>
</evidence>
<comment type="caution">
    <text evidence="6">The sequence shown here is derived from an EMBL/GenBank/DDBJ whole genome shotgun (WGS) entry which is preliminary data.</text>
</comment>
<feature type="compositionally biased region" description="Low complexity" evidence="3">
    <location>
        <begin position="143"/>
        <end position="166"/>
    </location>
</feature>
<sequence>MLKHKGLSNDFWGEAVSCAAYLLNRSYTKSVPNITPQEAWSGFKPSVNHLRVFGSLAFVHIPDQKRSKLEDKSARCIFIGYSEQSKAYKLFNPQTQKVIISRDVKIDEERRWTEETHDEATTTPLRDNEESIEESELQEDNNSEASNIDNNNEPVASSSSTTQPSQRRTRTLQDLYDNTQRLDPIDYADFCLYAGADPIDFEEACKEKKWQDAMDCEIQSILKNDTWELVDAPQNQKTIGVKWIYKTKLNEKGQVDKYKARLVVKGYKQKYGIDYQEVFAPVIRLETIRLILSIAAQHNWHVHQMDVKSAFLNGHLQEDVYIEQPMGYIQKGQENKVCKLKRALYGLKQAPRAWYSRIDEYFQRKGFKKCTHEHTLFIKKLENHILIVCLYVDDLVISCSSIVSIQAFKEDMKKEFEMTDLGVLHYFLRIEVKQGRNMISISQQKYAKDLLIRFDMFNAATSTTPMEHGLKLTKSEIEDDL</sequence>
<feature type="compositionally biased region" description="Basic and acidic residues" evidence="3">
    <location>
        <begin position="111"/>
        <end position="120"/>
    </location>
</feature>
<reference evidence="6 7" key="1">
    <citation type="submission" date="2019-05" db="EMBL/GenBank/DDBJ databases">
        <title>Mikania micrantha, genome provides insights into the molecular mechanism of rapid growth.</title>
        <authorList>
            <person name="Liu B."/>
        </authorList>
    </citation>
    <scope>NUCLEOTIDE SEQUENCE [LARGE SCALE GENOMIC DNA]</scope>
    <source>
        <strain evidence="6">NLD-2019</strain>
        <tissue evidence="6">Leaf</tissue>
    </source>
</reference>
<dbReference type="GO" id="GO:0046872">
    <property type="term" value="F:metal ion binding"/>
    <property type="evidence" value="ECO:0007669"/>
    <property type="project" value="UniProtKB-KW"/>
</dbReference>
<dbReference type="OrthoDB" id="1709798at2759"/>
<protein>
    <submittedName>
        <fullName evidence="6">Uncharacterized protein</fullName>
    </submittedName>
</protein>
<keyword evidence="7" id="KW-1185">Reference proteome</keyword>
<evidence type="ECO:0000313" key="7">
    <source>
        <dbReference type="Proteomes" id="UP000326396"/>
    </source>
</evidence>
<evidence type="ECO:0000313" key="6">
    <source>
        <dbReference type="EMBL" id="KAD4585342.1"/>
    </source>
</evidence>
<evidence type="ECO:0000256" key="3">
    <source>
        <dbReference type="SAM" id="MobiDB-lite"/>
    </source>
</evidence>
<feature type="domain" description="Retroviral polymerase SH3-like" evidence="5">
    <location>
        <begin position="55"/>
        <end position="118"/>
    </location>
</feature>
<evidence type="ECO:0000256" key="1">
    <source>
        <dbReference type="ARBA" id="ARBA00022723"/>
    </source>
</evidence>
<dbReference type="GO" id="GO:0016787">
    <property type="term" value="F:hydrolase activity"/>
    <property type="evidence" value="ECO:0007669"/>
    <property type="project" value="UniProtKB-KW"/>
</dbReference>
<dbReference type="InterPro" id="IPR043502">
    <property type="entry name" value="DNA/RNA_pol_sf"/>
</dbReference>
<keyword evidence="2" id="KW-0378">Hydrolase</keyword>
<gene>
    <name evidence="6" type="ORF">E3N88_22943</name>
</gene>
<dbReference type="Pfam" id="PF07727">
    <property type="entry name" value="RVT_2"/>
    <property type="match status" value="1"/>
</dbReference>
<name>A0A5N6NBX2_9ASTR</name>
<dbReference type="InterPro" id="IPR039537">
    <property type="entry name" value="Retrotran_Ty1/copia-like"/>
</dbReference>
<proteinExistence type="predicted"/>
<dbReference type="InterPro" id="IPR012337">
    <property type="entry name" value="RNaseH-like_sf"/>
</dbReference>
<dbReference type="Pfam" id="PF25597">
    <property type="entry name" value="SH3_retrovirus"/>
    <property type="match status" value="1"/>
</dbReference>
<dbReference type="PANTHER" id="PTHR42648:SF18">
    <property type="entry name" value="RETROTRANSPOSON, UNCLASSIFIED-LIKE PROTEIN"/>
    <property type="match status" value="1"/>
</dbReference>